<dbReference type="Pfam" id="PF12826">
    <property type="entry name" value="HHH_2"/>
    <property type="match status" value="1"/>
</dbReference>
<comment type="catalytic activity">
    <reaction evidence="12 14 15">
        <text>NAD(+) + (deoxyribonucleotide)n-3'-hydroxyl + 5'-phospho-(deoxyribonucleotide)m = (deoxyribonucleotide)n+m + AMP + beta-nicotinamide D-nucleotide.</text>
        <dbReference type="EC" id="6.5.1.2"/>
    </reaction>
</comment>
<dbReference type="KEGG" id="msq:BKP64_04185"/>
<feature type="active site" description="N6-AMP-lysine intermediate" evidence="14">
    <location>
        <position position="138"/>
    </location>
</feature>
<evidence type="ECO:0000256" key="15">
    <source>
        <dbReference type="RuleBase" id="RU000618"/>
    </source>
</evidence>
<dbReference type="InterPro" id="IPR013839">
    <property type="entry name" value="DNAligase_adenylation"/>
</dbReference>
<feature type="domain" description="BRCT" evidence="16">
    <location>
        <begin position="610"/>
        <end position="689"/>
    </location>
</feature>
<dbReference type="Gene3D" id="3.30.470.30">
    <property type="entry name" value="DNA ligase/mRNA capping enzyme"/>
    <property type="match status" value="1"/>
</dbReference>
<dbReference type="Gene3D" id="6.20.10.30">
    <property type="match status" value="1"/>
</dbReference>
<protein>
    <recommendedName>
        <fullName evidence="3 14">DNA ligase</fullName>
        <ecNumber evidence="2 14">6.5.1.2</ecNumber>
    </recommendedName>
    <alternativeName>
        <fullName evidence="14">Polydeoxyribonucleotide synthase [NAD(+)]</fullName>
    </alternativeName>
</protein>
<keyword evidence="4 14" id="KW-0436">Ligase</keyword>
<dbReference type="GO" id="GO:0006281">
    <property type="term" value="P:DNA repair"/>
    <property type="evidence" value="ECO:0007669"/>
    <property type="project" value="UniProtKB-KW"/>
</dbReference>
<keyword evidence="14" id="KW-0464">Manganese</keyword>
<feature type="binding site" evidence="14">
    <location>
        <position position="453"/>
    </location>
    <ligand>
        <name>Zn(2+)</name>
        <dbReference type="ChEBI" id="CHEBI:29105"/>
    </ligand>
</feature>
<dbReference type="SUPFAM" id="SSF52113">
    <property type="entry name" value="BRCT domain"/>
    <property type="match status" value="1"/>
</dbReference>
<dbReference type="NCBIfam" id="NF005932">
    <property type="entry name" value="PRK07956.1"/>
    <property type="match status" value="1"/>
</dbReference>
<proteinExistence type="inferred from homology"/>
<keyword evidence="9 14" id="KW-0460">Magnesium</keyword>
<comment type="caution">
    <text evidence="14">Lacks conserved residue(s) required for the propagation of feature annotation.</text>
</comment>
<dbReference type="Proteomes" id="UP000177445">
    <property type="component" value="Chromosome"/>
</dbReference>
<keyword evidence="5 14" id="KW-0235">DNA replication</keyword>
<dbReference type="InterPro" id="IPR001357">
    <property type="entry name" value="BRCT_dom"/>
</dbReference>
<evidence type="ECO:0000256" key="11">
    <source>
        <dbReference type="ARBA" id="ARBA00023204"/>
    </source>
</evidence>
<gene>
    <name evidence="14" type="primary">ligA</name>
    <name evidence="17" type="ORF">BKP64_04185</name>
</gene>
<evidence type="ECO:0000259" key="16">
    <source>
        <dbReference type="PROSITE" id="PS50172"/>
    </source>
</evidence>
<dbReference type="SUPFAM" id="SSF56091">
    <property type="entry name" value="DNA ligase/mRNA capping enzyme, catalytic domain"/>
    <property type="match status" value="1"/>
</dbReference>
<feature type="binding site" evidence="14">
    <location>
        <position position="337"/>
    </location>
    <ligand>
        <name>NAD(+)</name>
        <dbReference type="ChEBI" id="CHEBI:57540"/>
    </ligand>
</feature>
<dbReference type="CDD" id="cd00114">
    <property type="entry name" value="LIGANc"/>
    <property type="match status" value="1"/>
</dbReference>
<evidence type="ECO:0000256" key="12">
    <source>
        <dbReference type="ARBA" id="ARBA00034005"/>
    </source>
</evidence>
<dbReference type="PANTHER" id="PTHR23389">
    <property type="entry name" value="CHROMOSOME TRANSMISSION FIDELITY FACTOR 18"/>
    <property type="match status" value="1"/>
</dbReference>
<evidence type="ECO:0000256" key="2">
    <source>
        <dbReference type="ARBA" id="ARBA00012722"/>
    </source>
</evidence>
<dbReference type="PROSITE" id="PS01056">
    <property type="entry name" value="DNA_LIGASE_N2"/>
    <property type="match status" value="1"/>
</dbReference>
<dbReference type="SUPFAM" id="SSF47781">
    <property type="entry name" value="RuvA domain 2-like"/>
    <property type="match status" value="1"/>
</dbReference>
<feature type="binding site" evidence="14">
    <location>
        <position position="431"/>
    </location>
    <ligand>
        <name>Zn(2+)</name>
        <dbReference type="ChEBI" id="CHEBI:29105"/>
    </ligand>
</feature>
<dbReference type="EMBL" id="CP017715">
    <property type="protein sequence ID" value="AOY87443.1"/>
    <property type="molecule type" value="Genomic_DNA"/>
</dbReference>
<dbReference type="InterPro" id="IPR004150">
    <property type="entry name" value="NAD_DNA_ligase_OB"/>
</dbReference>
<feature type="binding site" evidence="14">
    <location>
        <begin position="105"/>
        <end position="106"/>
    </location>
    <ligand>
        <name>NAD(+)</name>
        <dbReference type="ChEBI" id="CHEBI:57540"/>
    </ligand>
</feature>
<dbReference type="Gene3D" id="1.10.150.20">
    <property type="entry name" value="5' to 3' exonuclease, C-terminal subdomain"/>
    <property type="match status" value="2"/>
</dbReference>
<evidence type="ECO:0000256" key="9">
    <source>
        <dbReference type="ARBA" id="ARBA00022842"/>
    </source>
</evidence>
<reference evidence="17 18" key="1">
    <citation type="submission" date="2016-10" db="EMBL/GenBank/DDBJ databases">
        <title>Marinobacter salinus sp. nov., a moderately halophilic bacterium isolated from a tidal flat environment.</title>
        <authorList>
            <person name="Park S.-J."/>
        </authorList>
    </citation>
    <scope>NUCLEOTIDE SEQUENCE [LARGE SCALE GENOMIC DNA]</scope>
    <source>
        <strain evidence="17 18">Hb8</strain>
    </source>
</reference>
<dbReference type="SMART" id="SM00532">
    <property type="entry name" value="LIGANc"/>
    <property type="match status" value="1"/>
</dbReference>
<dbReference type="EC" id="6.5.1.2" evidence="2 14"/>
<feature type="binding site" evidence="14">
    <location>
        <position position="159"/>
    </location>
    <ligand>
        <name>NAD(+)</name>
        <dbReference type="ChEBI" id="CHEBI:57540"/>
    </ligand>
</feature>
<dbReference type="InterPro" id="IPR018239">
    <property type="entry name" value="DNA_ligase_AS"/>
</dbReference>
<dbReference type="AlphaFoldDB" id="A0A1D9GIL0"/>
<dbReference type="InterPro" id="IPR033136">
    <property type="entry name" value="DNA_ligase_CS"/>
</dbReference>
<keyword evidence="6 14" id="KW-0479">Metal-binding</keyword>
<evidence type="ECO:0000256" key="7">
    <source>
        <dbReference type="ARBA" id="ARBA00022763"/>
    </source>
</evidence>
<dbReference type="PANTHER" id="PTHR23389:SF9">
    <property type="entry name" value="DNA LIGASE"/>
    <property type="match status" value="1"/>
</dbReference>
<keyword evidence="18" id="KW-1185">Reference proteome</keyword>
<evidence type="ECO:0000313" key="18">
    <source>
        <dbReference type="Proteomes" id="UP000177445"/>
    </source>
</evidence>
<name>A0A1D9GIL0_9GAMM</name>
<dbReference type="InterPro" id="IPR013840">
    <property type="entry name" value="DNAligase_N"/>
</dbReference>
<evidence type="ECO:0000256" key="4">
    <source>
        <dbReference type="ARBA" id="ARBA00022598"/>
    </source>
</evidence>
<evidence type="ECO:0000256" key="13">
    <source>
        <dbReference type="ARBA" id="ARBA00060881"/>
    </source>
</evidence>
<dbReference type="GO" id="GO:0003911">
    <property type="term" value="F:DNA ligase (NAD+) activity"/>
    <property type="evidence" value="ECO:0007669"/>
    <property type="project" value="UniProtKB-UniRule"/>
</dbReference>
<feature type="binding site" evidence="14">
    <location>
        <position position="136"/>
    </location>
    <ligand>
        <name>NAD(+)</name>
        <dbReference type="ChEBI" id="CHEBI:57540"/>
    </ligand>
</feature>
<comment type="cofactor">
    <cofactor evidence="14">
        <name>Mg(2+)</name>
        <dbReference type="ChEBI" id="CHEBI:18420"/>
    </cofactor>
    <cofactor evidence="14">
        <name>Mn(2+)</name>
        <dbReference type="ChEBI" id="CHEBI:29035"/>
    </cofactor>
</comment>
<keyword evidence="8 14" id="KW-0862">Zinc</keyword>
<dbReference type="InterPro" id="IPR041663">
    <property type="entry name" value="DisA/LigA_HHH"/>
</dbReference>
<evidence type="ECO:0000256" key="14">
    <source>
        <dbReference type="HAMAP-Rule" id="MF_01588"/>
    </source>
</evidence>
<evidence type="ECO:0000256" key="10">
    <source>
        <dbReference type="ARBA" id="ARBA00023027"/>
    </source>
</evidence>
<organism evidence="17 18">
    <name type="scientific">Marinobacter salinus</name>
    <dbReference type="NCBI Taxonomy" id="1874317"/>
    <lineage>
        <taxon>Bacteria</taxon>
        <taxon>Pseudomonadati</taxon>
        <taxon>Pseudomonadota</taxon>
        <taxon>Gammaproteobacteria</taxon>
        <taxon>Pseudomonadales</taxon>
        <taxon>Marinobacteraceae</taxon>
        <taxon>Marinobacter</taxon>
    </lineage>
</organism>
<dbReference type="PIRSF" id="PIRSF001604">
    <property type="entry name" value="LigA"/>
    <property type="match status" value="1"/>
</dbReference>
<dbReference type="HAMAP" id="MF_01588">
    <property type="entry name" value="DNA_ligase_A"/>
    <property type="match status" value="1"/>
</dbReference>
<dbReference type="InterPro" id="IPR001679">
    <property type="entry name" value="DNA_ligase"/>
</dbReference>
<dbReference type="PROSITE" id="PS50172">
    <property type="entry name" value="BRCT"/>
    <property type="match status" value="1"/>
</dbReference>
<feature type="binding site" evidence="14">
    <location>
        <position position="197"/>
    </location>
    <ligand>
        <name>NAD(+)</name>
        <dbReference type="ChEBI" id="CHEBI:57540"/>
    </ligand>
</feature>
<feature type="binding site" evidence="14">
    <location>
        <position position="313"/>
    </location>
    <ligand>
        <name>NAD(+)</name>
        <dbReference type="ChEBI" id="CHEBI:57540"/>
    </ligand>
</feature>
<dbReference type="Gene3D" id="3.40.50.10190">
    <property type="entry name" value="BRCT domain"/>
    <property type="match status" value="1"/>
</dbReference>
<comment type="function">
    <text evidence="1 14">DNA ligase that catalyzes the formation of phosphodiester linkages between 5'-phosphoryl and 3'-hydroxyl groups in double-stranded DNA using NAD as a coenzyme and as the energy source for the reaction. It is essential for DNA replication and repair of damaged DNA.</text>
</comment>
<dbReference type="SMART" id="SM00292">
    <property type="entry name" value="BRCT"/>
    <property type="match status" value="1"/>
</dbReference>
<dbReference type="STRING" id="1874317.BKP64_04185"/>
<sequence>MNRRFTMDFKDKPNTRFKSVDTLNKKQAAEEISALREGINYHDYLYYVENSPKISDSVYDKLFQRLEALEAAFSSLKTPDSPTVRVGTEPVSKLDKIEHKAPLLSLEATLEQDDIESFLKAARKQAHKKSITYMLEPKFDGLSVEVVYGHGHFEYGVTRGNGEVGEDISHNLKTIRALPLSLQRLDNTPALLAVRGEIFMPKKGFTALNKQRVERGEEPFANPRNAAAGLMRQFESRHVADKPLDIFFYEILASDGDLPSTHQDILERLSHWGLKSCPLNKTASTFGQIEKYHHKLAGQRDDIDYEIDGIVIKIDDHGLREALGTRERSPRWALAWKFEPREEVTMVEDIVVQVGRTGILTPVALLQPVDVGGVTVSRATLHNEDEVHRKDIRRGDRVRVIRAGDVIPEVKERIKQPGKKRGKPFHMPKHCPVCDARVVREGAYYLCTAGLSCAAQLTGRIQHYAARNAMDINHLGAKSAAELVTHGLVQDLADLYTLDAKDIEHLEGFATKSANQLQNAIQERKEPRLDRFLFAMGIRHVGRHIARVLATEFRTLDRLANAETQEFAQIPGIGEEIATSVANFFADKKNQSVLNRLKNAGLKIQPMPKRREHPLTGKTFVFTGSLDGFTRDEAKEQVEALGARATSSVSDETDFIVVGKNPGNKLDKAEKHGVKRINEATFQEILDES</sequence>
<dbReference type="PROSITE" id="PS01055">
    <property type="entry name" value="DNA_LIGASE_N1"/>
    <property type="match status" value="1"/>
</dbReference>
<dbReference type="InterPro" id="IPR010994">
    <property type="entry name" value="RuvA_2-like"/>
</dbReference>
<dbReference type="SUPFAM" id="SSF50249">
    <property type="entry name" value="Nucleic acid-binding proteins"/>
    <property type="match status" value="1"/>
</dbReference>
<dbReference type="FunFam" id="1.10.150.20:FF:000006">
    <property type="entry name" value="DNA ligase"/>
    <property type="match status" value="1"/>
</dbReference>
<dbReference type="InterPro" id="IPR012340">
    <property type="entry name" value="NA-bd_OB-fold"/>
</dbReference>
<keyword evidence="7 14" id="KW-0227">DNA damage</keyword>
<feature type="binding site" evidence="14">
    <location>
        <begin position="56"/>
        <end position="60"/>
    </location>
    <ligand>
        <name>NAD(+)</name>
        <dbReference type="ChEBI" id="CHEBI:57540"/>
    </ligand>
</feature>
<evidence type="ECO:0000256" key="6">
    <source>
        <dbReference type="ARBA" id="ARBA00022723"/>
    </source>
</evidence>
<comment type="similarity">
    <text evidence="13 14">Belongs to the NAD-dependent DNA ligase family. LigA subfamily.</text>
</comment>
<keyword evidence="11 14" id="KW-0234">DNA repair</keyword>
<dbReference type="CDD" id="cd17748">
    <property type="entry name" value="BRCT_DNA_ligase_like"/>
    <property type="match status" value="1"/>
</dbReference>
<dbReference type="GO" id="GO:0046872">
    <property type="term" value="F:metal ion binding"/>
    <property type="evidence" value="ECO:0007669"/>
    <property type="project" value="UniProtKB-KW"/>
</dbReference>
<dbReference type="Pfam" id="PF01653">
    <property type="entry name" value="DNA_ligase_aden"/>
    <property type="match status" value="1"/>
</dbReference>
<evidence type="ECO:0000256" key="5">
    <source>
        <dbReference type="ARBA" id="ARBA00022705"/>
    </source>
</evidence>
<evidence type="ECO:0000256" key="1">
    <source>
        <dbReference type="ARBA" id="ARBA00004067"/>
    </source>
</evidence>
<dbReference type="NCBIfam" id="TIGR00575">
    <property type="entry name" value="dnlj"/>
    <property type="match status" value="1"/>
</dbReference>
<dbReference type="Gene3D" id="2.40.50.140">
    <property type="entry name" value="Nucleic acid-binding proteins"/>
    <property type="match status" value="1"/>
</dbReference>
<dbReference type="Gene3D" id="1.10.287.610">
    <property type="entry name" value="Helix hairpin bin"/>
    <property type="match status" value="1"/>
</dbReference>
<dbReference type="FunFam" id="2.40.50.140:FF:000012">
    <property type="entry name" value="DNA ligase"/>
    <property type="match status" value="1"/>
</dbReference>
<accession>A0A1D9GIL0</accession>
<dbReference type="GO" id="GO:0006260">
    <property type="term" value="P:DNA replication"/>
    <property type="evidence" value="ECO:0007669"/>
    <property type="project" value="UniProtKB-KW"/>
</dbReference>
<dbReference type="Pfam" id="PF00533">
    <property type="entry name" value="BRCT"/>
    <property type="match status" value="1"/>
</dbReference>
<dbReference type="Pfam" id="PF03120">
    <property type="entry name" value="OB_DNA_ligase"/>
    <property type="match status" value="1"/>
</dbReference>
<evidence type="ECO:0000256" key="8">
    <source>
        <dbReference type="ARBA" id="ARBA00022833"/>
    </source>
</evidence>
<evidence type="ECO:0000256" key="3">
    <source>
        <dbReference type="ARBA" id="ARBA00013308"/>
    </source>
</evidence>
<dbReference type="InterPro" id="IPR036420">
    <property type="entry name" value="BRCT_dom_sf"/>
</dbReference>
<evidence type="ECO:0000313" key="17">
    <source>
        <dbReference type="EMBL" id="AOY87443.1"/>
    </source>
</evidence>
<feature type="binding site" evidence="14">
    <location>
        <position position="434"/>
    </location>
    <ligand>
        <name>Zn(2+)</name>
        <dbReference type="ChEBI" id="CHEBI:29105"/>
    </ligand>
</feature>
<keyword evidence="10 14" id="KW-0520">NAD</keyword>